<dbReference type="VEuPathDB" id="FungiDB:PLEOSDRAFT_171337"/>
<feature type="region of interest" description="Disordered" evidence="1">
    <location>
        <begin position="178"/>
        <end position="205"/>
    </location>
</feature>
<evidence type="ECO:0000313" key="2">
    <source>
        <dbReference type="EMBL" id="KDQ23293.1"/>
    </source>
</evidence>
<dbReference type="EMBL" id="KL198013">
    <property type="protein sequence ID" value="KDQ23293.1"/>
    <property type="molecule type" value="Genomic_DNA"/>
</dbReference>
<feature type="compositionally biased region" description="Basic and acidic residues" evidence="1">
    <location>
        <begin position="192"/>
        <end position="205"/>
    </location>
</feature>
<dbReference type="HOGENOM" id="CLU_1337994_0_0_1"/>
<feature type="compositionally biased region" description="Acidic residues" evidence="1">
    <location>
        <begin position="181"/>
        <end position="191"/>
    </location>
</feature>
<organism evidence="2 3">
    <name type="scientific">Pleurotus ostreatus (strain PC15)</name>
    <name type="common">Oyster mushroom</name>
    <dbReference type="NCBI Taxonomy" id="1137138"/>
    <lineage>
        <taxon>Eukaryota</taxon>
        <taxon>Fungi</taxon>
        <taxon>Dikarya</taxon>
        <taxon>Basidiomycota</taxon>
        <taxon>Agaricomycotina</taxon>
        <taxon>Agaricomycetes</taxon>
        <taxon>Agaricomycetidae</taxon>
        <taxon>Agaricales</taxon>
        <taxon>Pleurotineae</taxon>
        <taxon>Pleurotaceae</taxon>
        <taxon>Pleurotus</taxon>
    </lineage>
</organism>
<evidence type="ECO:0000313" key="3">
    <source>
        <dbReference type="Proteomes" id="UP000027073"/>
    </source>
</evidence>
<dbReference type="InParanoid" id="A0A067N5K7"/>
<feature type="compositionally biased region" description="Basic and acidic residues" evidence="1">
    <location>
        <begin position="8"/>
        <end position="29"/>
    </location>
</feature>
<name>A0A067N5K7_PLEO1</name>
<gene>
    <name evidence="2" type="ORF">PLEOSDRAFT_171337</name>
</gene>
<feature type="compositionally biased region" description="Basic and acidic residues" evidence="1">
    <location>
        <begin position="36"/>
        <end position="47"/>
    </location>
</feature>
<feature type="region of interest" description="Disordered" evidence="1">
    <location>
        <begin position="106"/>
        <end position="135"/>
    </location>
</feature>
<feature type="compositionally biased region" description="Basic and acidic residues" evidence="1">
    <location>
        <begin position="112"/>
        <end position="124"/>
    </location>
</feature>
<sequence>MARRKANGKRDAALKREANKRAERERLARESALLVEVEREADNRDTDYQPPLELEEDEKSSEESDDVERARTNTLAATQVQLSGTPTATGTPAVGVIEEQAGVEVGSAKKKIPNERMARPESARRPYLRLPVSGTPPALTSRWTLRWIQGSSYSPSLSTHANLPGNKPTTINVDVMALREESEESSGGETEDTVRARFPEPHPAK</sequence>
<protein>
    <submittedName>
        <fullName evidence="2">Uncharacterized protein</fullName>
    </submittedName>
</protein>
<accession>A0A067N5K7</accession>
<reference evidence="3" key="1">
    <citation type="journal article" date="2014" name="Proc. Natl. Acad. Sci. U.S.A.">
        <title>Extensive sampling of basidiomycete genomes demonstrates inadequacy of the white-rot/brown-rot paradigm for wood decay fungi.</title>
        <authorList>
            <person name="Riley R."/>
            <person name="Salamov A.A."/>
            <person name="Brown D.W."/>
            <person name="Nagy L.G."/>
            <person name="Floudas D."/>
            <person name="Held B.W."/>
            <person name="Levasseur A."/>
            <person name="Lombard V."/>
            <person name="Morin E."/>
            <person name="Otillar R."/>
            <person name="Lindquist E.A."/>
            <person name="Sun H."/>
            <person name="LaButti K.M."/>
            <person name="Schmutz J."/>
            <person name="Jabbour D."/>
            <person name="Luo H."/>
            <person name="Baker S.E."/>
            <person name="Pisabarro A.G."/>
            <person name="Walton J.D."/>
            <person name="Blanchette R.A."/>
            <person name="Henrissat B."/>
            <person name="Martin F."/>
            <person name="Cullen D."/>
            <person name="Hibbett D.S."/>
            <person name="Grigoriev I.V."/>
        </authorList>
    </citation>
    <scope>NUCLEOTIDE SEQUENCE [LARGE SCALE GENOMIC DNA]</scope>
    <source>
        <strain evidence="3">PC15</strain>
    </source>
</reference>
<proteinExistence type="predicted"/>
<feature type="region of interest" description="Disordered" evidence="1">
    <location>
        <begin position="1"/>
        <end position="70"/>
    </location>
</feature>
<evidence type="ECO:0000256" key="1">
    <source>
        <dbReference type="SAM" id="MobiDB-lite"/>
    </source>
</evidence>
<dbReference type="Proteomes" id="UP000027073">
    <property type="component" value="Unassembled WGS sequence"/>
</dbReference>
<dbReference type="AlphaFoldDB" id="A0A067N5K7"/>
<feature type="compositionally biased region" description="Acidic residues" evidence="1">
    <location>
        <begin position="53"/>
        <end position="66"/>
    </location>
</feature>